<dbReference type="CDD" id="cd05154">
    <property type="entry name" value="ACAD10_11_N-like"/>
    <property type="match status" value="1"/>
</dbReference>
<dbReference type="PANTHER" id="PTHR21310">
    <property type="entry name" value="AMINOGLYCOSIDE PHOSPHOTRANSFERASE-RELATED-RELATED"/>
    <property type="match status" value="1"/>
</dbReference>
<accession>A0ABW6CQ33</accession>
<sequence>MEVDIPQALARLAPTLGGTGVEAVQRLSGGASMETWAFTLTGASDPREMILRRRSGPFDEATARSTSLATEAALISAAAKVGAPVAPLVRLCEPDDGLGEAHITARIGGEALGRKIVTDPRFEAVRPTLARQCGQILAQIHSASADGIPLKRSDAAEELDRYEEVYRQSGAQRPILELAFQHLKKHTPPPVADVLLHGDFRNGNLMISPDTGVAAVLDWELSHLGDPAEDLGWLCVNSWRFGRSDRPVGGFGDYGDLLAGYAQAGGAPVDLSRLRYWQALGSLKWGVMCLMMYSSYAAGAESSVERPMIGRRVSETEIDLVNLLEAGL</sequence>
<dbReference type="EMBL" id="JAOTJD010000028">
    <property type="protein sequence ID" value="MFD3265185.1"/>
    <property type="molecule type" value="Genomic_DNA"/>
</dbReference>
<keyword evidence="3" id="KW-1185">Reference proteome</keyword>
<evidence type="ECO:0000313" key="3">
    <source>
        <dbReference type="Proteomes" id="UP001598130"/>
    </source>
</evidence>
<comment type="caution">
    <text evidence="2">The sequence shown here is derived from an EMBL/GenBank/DDBJ whole genome shotgun (WGS) entry which is preliminary data.</text>
</comment>
<name>A0ABW6CQ33_9CAUL</name>
<dbReference type="InterPro" id="IPR011009">
    <property type="entry name" value="Kinase-like_dom_sf"/>
</dbReference>
<dbReference type="PANTHER" id="PTHR21310:SF57">
    <property type="entry name" value="BLR2944 PROTEIN"/>
    <property type="match status" value="1"/>
</dbReference>
<protein>
    <submittedName>
        <fullName evidence="2">Phosphotransferase family protein</fullName>
    </submittedName>
</protein>
<evidence type="ECO:0000313" key="2">
    <source>
        <dbReference type="EMBL" id="MFD3265185.1"/>
    </source>
</evidence>
<dbReference type="Gene3D" id="3.90.1200.10">
    <property type="match status" value="1"/>
</dbReference>
<dbReference type="InterPro" id="IPR041726">
    <property type="entry name" value="ACAD10_11_N"/>
</dbReference>
<gene>
    <name evidence="2" type="ORF">OCL97_14600</name>
</gene>
<feature type="domain" description="Aminoglycoside phosphotransferase" evidence="1">
    <location>
        <begin position="24"/>
        <end position="263"/>
    </location>
</feature>
<evidence type="ECO:0000259" key="1">
    <source>
        <dbReference type="Pfam" id="PF01636"/>
    </source>
</evidence>
<dbReference type="Proteomes" id="UP001598130">
    <property type="component" value="Unassembled WGS sequence"/>
</dbReference>
<dbReference type="Gene3D" id="3.30.200.20">
    <property type="entry name" value="Phosphorylase Kinase, domain 1"/>
    <property type="match status" value="1"/>
</dbReference>
<dbReference type="InterPro" id="IPR051678">
    <property type="entry name" value="AGP_Transferase"/>
</dbReference>
<organism evidence="2 3">
    <name type="scientific">Phenylobacterium ferrooxidans</name>
    <dbReference type="NCBI Taxonomy" id="2982689"/>
    <lineage>
        <taxon>Bacteria</taxon>
        <taxon>Pseudomonadati</taxon>
        <taxon>Pseudomonadota</taxon>
        <taxon>Alphaproteobacteria</taxon>
        <taxon>Caulobacterales</taxon>
        <taxon>Caulobacteraceae</taxon>
        <taxon>Phenylobacterium</taxon>
    </lineage>
</organism>
<dbReference type="Pfam" id="PF01636">
    <property type="entry name" value="APH"/>
    <property type="match status" value="1"/>
</dbReference>
<dbReference type="InterPro" id="IPR002575">
    <property type="entry name" value="Aminoglycoside_PTrfase"/>
</dbReference>
<proteinExistence type="predicted"/>
<dbReference type="SUPFAM" id="SSF56112">
    <property type="entry name" value="Protein kinase-like (PK-like)"/>
    <property type="match status" value="1"/>
</dbReference>
<reference evidence="2 3" key="1">
    <citation type="submission" date="2022-09" db="EMBL/GenBank/DDBJ databases">
        <title>New species of Phenylobacterium.</title>
        <authorList>
            <person name="Mieszkin S."/>
        </authorList>
    </citation>
    <scope>NUCLEOTIDE SEQUENCE [LARGE SCALE GENOMIC DNA]</scope>
    <source>
        <strain evidence="2 3">HK31-G</strain>
    </source>
</reference>